<dbReference type="EMBL" id="BMVG01000019">
    <property type="protein sequence ID" value="GHE09195.1"/>
    <property type="molecule type" value="Genomic_DNA"/>
</dbReference>
<organism evidence="1 2">
    <name type="scientific">Streptomyces alanosinicus</name>
    <dbReference type="NCBI Taxonomy" id="68171"/>
    <lineage>
        <taxon>Bacteria</taxon>
        <taxon>Bacillati</taxon>
        <taxon>Actinomycetota</taxon>
        <taxon>Actinomycetes</taxon>
        <taxon>Kitasatosporales</taxon>
        <taxon>Streptomycetaceae</taxon>
        <taxon>Streptomyces</taxon>
    </lineage>
</organism>
<evidence type="ECO:0000313" key="2">
    <source>
        <dbReference type="Proteomes" id="UP000655443"/>
    </source>
</evidence>
<reference evidence="1" key="1">
    <citation type="journal article" date="2014" name="Int. J. Syst. Evol. Microbiol.">
        <title>Complete genome sequence of Corynebacterium casei LMG S-19264T (=DSM 44701T), isolated from a smear-ripened cheese.</title>
        <authorList>
            <consortium name="US DOE Joint Genome Institute (JGI-PGF)"/>
            <person name="Walter F."/>
            <person name="Albersmeier A."/>
            <person name="Kalinowski J."/>
            <person name="Ruckert C."/>
        </authorList>
    </citation>
    <scope>NUCLEOTIDE SEQUENCE</scope>
    <source>
        <strain evidence="1">JCM 4714</strain>
    </source>
</reference>
<dbReference type="AlphaFoldDB" id="A0A918YN54"/>
<evidence type="ECO:0000313" key="1">
    <source>
        <dbReference type="EMBL" id="GHE09195.1"/>
    </source>
</evidence>
<reference evidence="1" key="2">
    <citation type="submission" date="2020-09" db="EMBL/GenBank/DDBJ databases">
        <authorList>
            <person name="Sun Q."/>
            <person name="Ohkuma M."/>
        </authorList>
    </citation>
    <scope>NUCLEOTIDE SEQUENCE</scope>
    <source>
        <strain evidence="1">JCM 4714</strain>
    </source>
</reference>
<name>A0A918YN54_9ACTN</name>
<protein>
    <submittedName>
        <fullName evidence="1">Uncharacterized protein</fullName>
    </submittedName>
</protein>
<gene>
    <name evidence="1" type="ORF">GCM10010339_60630</name>
</gene>
<proteinExistence type="predicted"/>
<comment type="caution">
    <text evidence="1">The sequence shown here is derived from an EMBL/GenBank/DDBJ whole genome shotgun (WGS) entry which is preliminary data.</text>
</comment>
<sequence length="180" mass="20125">MLAHCEGRMKLTDDDVQMAVRDFFTPARLLEFIDLPDPLARIRWGEKQFDESGHRHSVRRLEGEPDAGCVTRWSVTPGGFRYEVDAPGGMRSGFVYWHDVYQVVNFHLTPVRYGTLRAAVEAVAAHDAAYLPGPVPFSTPEAWAAYFHRPWARRASELALKAAAALDAICPAVKAQPSLF</sequence>
<dbReference type="Proteomes" id="UP000655443">
    <property type="component" value="Unassembled WGS sequence"/>
</dbReference>
<accession>A0A918YN54</accession>
<keyword evidence="2" id="KW-1185">Reference proteome</keyword>